<dbReference type="Proteomes" id="UP000007799">
    <property type="component" value="Unassembled WGS sequence"/>
</dbReference>
<dbReference type="InterPro" id="IPR035976">
    <property type="entry name" value="Sushi/SCR/CCP_sf"/>
</dbReference>
<dbReference type="InterPro" id="IPR000436">
    <property type="entry name" value="Sushi_SCR_CCP_dom"/>
</dbReference>
<accession>F2UNU8</accession>
<evidence type="ECO:0000256" key="6">
    <source>
        <dbReference type="ARBA" id="ARBA00023157"/>
    </source>
</evidence>
<evidence type="ECO:0000256" key="3">
    <source>
        <dbReference type="ARBA" id="ARBA00022703"/>
    </source>
</evidence>
<dbReference type="RefSeq" id="XP_004989074.1">
    <property type="nucleotide sequence ID" value="XM_004989017.1"/>
</dbReference>
<dbReference type="KEGG" id="sre:PTSG_09719"/>
<dbReference type="GO" id="GO:0006915">
    <property type="term" value="P:apoptotic process"/>
    <property type="evidence" value="ECO:0007669"/>
    <property type="project" value="UniProtKB-KW"/>
</dbReference>
<evidence type="ECO:0000313" key="11">
    <source>
        <dbReference type="Proteomes" id="UP000007799"/>
    </source>
</evidence>
<dbReference type="SUPFAM" id="SSF57535">
    <property type="entry name" value="Complement control module/SCR domain"/>
    <property type="match status" value="1"/>
</dbReference>
<keyword evidence="4 8" id="KW-0732">Signal</keyword>
<dbReference type="Gene3D" id="2.60.120.260">
    <property type="entry name" value="Galactose-binding domain-like"/>
    <property type="match status" value="1"/>
</dbReference>
<dbReference type="CDD" id="cd00033">
    <property type="entry name" value="CCP"/>
    <property type="match status" value="1"/>
</dbReference>
<feature type="signal peptide" evidence="8">
    <location>
        <begin position="1"/>
        <end position="22"/>
    </location>
</feature>
<dbReference type="OrthoDB" id="9450607at2759"/>
<dbReference type="InterPro" id="IPR055826">
    <property type="entry name" value="DUF7402"/>
</dbReference>
<keyword evidence="5" id="KW-0677">Repeat</keyword>
<evidence type="ECO:0000256" key="5">
    <source>
        <dbReference type="ARBA" id="ARBA00022737"/>
    </source>
</evidence>
<dbReference type="SUPFAM" id="SSF57586">
    <property type="entry name" value="TNF receptor-like"/>
    <property type="match status" value="1"/>
</dbReference>
<keyword evidence="3" id="KW-0053">Apoptosis</keyword>
<dbReference type="Gene3D" id="1.20.120.20">
    <property type="entry name" value="Apolipoprotein"/>
    <property type="match status" value="1"/>
</dbReference>
<protein>
    <recommendedName>
        <fullName evidence="9">Sushi domain-containing protein</fullName>
    </recommendedName>
</protein>
<dbReference type="InterPro" id="IPR008979">
    <property type="entry name" value="Galactose-bd-like_sf"/>
</dbReference>
<dbReference type="PANTHER" id="PTHR23097:SF181">
    <property type="entry name" value="CASPASE-8-LIKE"/>
    <property type="match status" value="1"/>
</dbReference>
<dbReference type="SMART" id="SM00032">
    <property type="entry name" value="CCP"/>
    <property type="match status" value="1"/>
</dbReference>
<reference evidence="10" key="1">
    <citation type="submission" date="2009-08" db="EMBL/GenBank/DDBJ databases">
        <title>Annotation of Salpingoeca rosetta.</title>
        <authorList>
            <consortium name="The Broad Institute Genome Sequencing Platform"/>
            <person name="Russ C."/>
            <person name="Cuomo C."/>
            <person name="Burger G."/>
            <person name="Gray M.W."/>
            <person name="Holland P.W.H."/>
            <person name="King N."/>
            <person name="Lang F.B.F."/>
            <person name="Roger A.J."/>
            <person name="Ruiz-Trillo I."/>
            <person name="Young S.K."/>
            <person name="Zeng Q."/>
            <person name="Gargeya S."/>
            <person name="Alvarado L."/>
            <person name="Berlin A."/>
            <person name="Chapman S.B."/>
            <person name="Chen Z."/>
            <person name="Freedman E."/>
            <person name="Gellesch M."/>
            <person name="Goldberg J."/>
            <person name="Griggs A."/>
            <person name="Gujja S."/>
            <person name="Heilman E."/>
            <person name="Heiman D."/>
            <person name="Howarth C."/>
            <person name="Mehta T."/>
            <person name="Neiman D."/>
            <person name="Pearson M."/>
            <person name="Roberts A."/>
            <person name="Saif S."/>
            <person name="Shea T."/>
            <person name="Shenoy N."/>
            <person name="Sisk P."/>
            <person name="Stolte C."/>
            <person name="Sykes S."/>
            <person name="White J."/>
            <person name="Yandava C."/>
            <person name="Haas B."/>
            <person name="Nusbaum C."/>
            <person name="Birren B."/>
        </authorList>
    </citation>
    <scope>NUCLEOTIDE SEQUENCE [LARGE SCALE GENOMIC DNA]</scope>
    <source>
        <strain evidence="10">ATCC 50818</strain>
    </source>
</reference>
<evidence type="ECO:0000256" key="7">
    <source>
        <dbReference type="ARBA" id="ARBA00023180"/>
    </source>
</evidence>
<feature type="domain" description="Sushi" evidence="9">
    <location>
        <begin position="225"/>
        <end position="290"/>
    </location>
</feature>
<dbReference type="Gene3D" id="2.10.50.10">
    <property type="entry name" value="Tumor Necrosis Factor Receptor, subunit A, domain 2"/>
    <property type="match status" value="1"/>
</dbReference>
<name>F2UNU8_SALR5</name>
<dbReference type="Pfam" id="PF00084">
    <property type="entry name" value="Sushi"/>
    <property type="match status" value="1"/>
</dbReference>
<dbReference type="GeneID" id="16069616"/>
<feature type="chain" id="PRO_5003290849" description="Sushi domain-containing protein" evidence="8">
    <location>
        <begin position="23"/>
        <end position="508"/>
    </location>
</feature>
<dbReference type="Pfam" id="PF24135">
    <property type="entry name" value="DUF7402"/>
    <property type="match status" value="1"/>
</dbReference>
<keyword evidence="2" id="KW-0964">Secreted</keyword>
<dbReference type="EMBL" id="GL832985">
    <property type="protein sequence ID" value="EGD79303.1"/>
    <property type="molecule type" value="Genomic_DNA"/>
</dbReference>
<proteinExistence type="predicted"/>
<keyword evidence="7" id="KW-0325">Glycoprotein</keyword>
<dbReference type="InParanoid" id="F2UNU8"/>
<dbReference type="PANTHER" id="PTHR23097">
    <property type="entry name" value="TUMOR NECROSIS FACTOR RECEPTOR SUPERFAMILY MEMBER"/>
    <property type="match status" value="1"/>
</dbReference>
<dbReference type="GO" id="GO:0005576">
    <property type="term" value="C:extracellular region"/>
    <property type="evidence" value="ECO:0007669"/>
    <property type="project" value="UniProtKB-SubCell"/>
</dbReference>
<evidence type="ECO:0000256" key="4">
    <source>
        <dbReference type="ARBA" id="ARBA00022729"/>
    </source>
</evidence>
<dbReference type="Gene3D" id="2.10.70.10">
    <property type="entry name" value="Complement Module, domain 1"/>
    <property type="match status" value="1"/>
</dbReference>
<dbReference type="SMART" id="SM00208">
    <property type="entry name" value="TNFR"/>
    <property type="match status" value="2"/>
</dbReference>
<evidence type="ECO:0000313" key="10">
    <source>
        <dbReference type="EMBL" id="EGD79303.1"/>
    </source>
</evidence>
<evidence type="ECO:0000256" key="2">
    <source>
        <dbReference type="ARBA" id="ARBA00022525"/>
    </source>
</evidence>
<gene>
    <name evidence="10" type="ORF">PTSG_09719</name>
</gene>
<comment type="subcellular location">
    <subcellularLocation>
        <location evidence="1">Secreted</location>
    </subcellularLocation>
</comment>
<dbReference type="InterPro" id="IPR001368">
    <property type="entry name" value="TNFR/NGFR_Cys_rich_reg"/>
</dbReference>
<keyword evidence="6" id="KW-1015">Disulfide bond</keyword>
<evidence type="ECO:0000256" key="8">
    <source>
        <dbReference type="SAM" id="SignalP"/>
    </source>
</evidence>
<organism evidence="11">
    <name type="scientific">Salpingoeca rosetta (strain ATCC 50818 / BSB-021)</name>
    <dbReference type="NCBI Taxonomy" id="946362"/>
    <lineage>
        <taxon>Eukaryota</taxon>
        <taxon>Choanoflagellata</taxon>
        <taxon>Craspedida</taxon>
        <taxon>Salpingoecidae</taxon>
        <taxon>Salpingoeca</taxon>
    </lineage>
</organism>
<dbReference type="AlphaFoldDB" id="F2UNU8"/>
<dbReference type="PROSITE" id="PS50923">
    <property type="entry name" value="SUSHI"/>
    <property type="match status" value="1"/>
</dbReference>
<evidence type="ECO:0000259" key="9">
    <source>
        <dbReference type="PROSITE" id="PS50923"/>
    </source>
</evidence>
<dbReference type="InterPro" id="IPR052459">
    <property type="entry name" value="TNFRSF_decoy_receptor"/>
</dbReference>
<evidence type="ECO:0000256" key="1">
    <source>
        <dbReference type="ARBA" id="ARBA00004613"/>
    </source>
</evidence>
<sequence length="508" mass="55118">MTCDMTMLALAVLVACAFCVNAQNAAPEPEMRAVNGSLEIHVQQGNAVYAVEHSGSGESTRLDLLQLLRRVTPLEERQDKTDWRLNATVDAMTSAVERLRERGDDLGRRTNTSIAALEAELTSTINTKTQTLATAVGEDIHSLRANITATMSQLRASVDSELSDQRSAINDLSGQVTAITDQLVPRMQALEMQLQALQPVLDTFAGCTNIAAYAKVDGTCYPTSGVCPDPVVMEGVTITIATSVQPDVIEYVPGTLVNFACPDGYYLPGDDTATCLRTLEWSRDPPECKQLTVCRPSEYVKTPATSSTDRECEQCPPNTFSSTDNAATCASYSTCGVNKYASVAPSPTNDRGCTPCPSGQVQPSSSYTGNTCYVYRKLPIASCSASSEYSSTYRCSNAFNGVFADGGNAWATSGQGTGSWIRFNFPQNVRVTRMRYQQRSCSCEWYRQLRLDFNDGSSRTLDLPNSQGPINKDFTYTGAATSVKVTGTQVYTTTNNGFNEVEFYGFIV</sequence>
<dbReference type="SUPFAM" id="SSF49785">
    <property type="entry name" value="Galactose-binding domain-like"/>
    <property type="match status" value="1"/>
</dbReference>
<keyword evidence="11" id="KW-1185">Reference proteome</keyword>